<dbReference type="InParanoid" id="A0A545ANW0"/>
<accession>A0A545ANW0</accession>
<evidence type="ECO:0000313" key="4">
    <source>
        <dbReference type="Proteomes" id="UP000317982"/>
    </source>
</evidence>
<dbReference type="Gene3D" id="3.20.20.140">
    <property type="entry name" value="Metal-dependent hydrolases"/>
    <property type="match status" value="1"/>
</dbReference>
<name>A0A545ANW0_9ACTN</name>
<dbReference type="Pfam" id="PF04909">
    <property type="entry name" value="Amidohydro_2"/>
    <property type="match status" value="1"/>
</dbReference>
<dbReference type="PANTHER" id="PTHR43383">
    <property type="entry name" value="NODULIN 6"/>
    <property type="match status" value="1"/>
</dbReference>
<organism evidence="3 4">
    <name type="scientific">Cryptosporangium phraense</name>
    <dbReference type="NCBI Taxonomy" id="2593070"/>
    <lineage>
        <taxon>Bacteria</taxon>
        <taxon>Bacillati</taxon>
        <taxon>Actinomycetota</taxon>
        <taxon>Actinomycetes</taxon>
        <taxon>Cryptosporangiales</taxon>
        <taxon>Cryptosporangiaceae</taxon>
        <taxon>Cryptosporangium</taxon>
    </lineage>
</organism>
<dbReference type="Proteomes" id="UP000317982">
    <property type="component" value="Unassembled WGS sequence"/>
</dbReference>
<dbReference type="PANTHER" id="PTHR43383:SF2">
    <property type="entry name" value="AMIDOHYDROLASE 2 FAMILY PROTEIN"/>
    <property type="match status" value="1"/>
</dbReference>
<keyword evidence="4" id="KW-1185">Reference proteome</keyword>
<feature type="region of interest" description="Disordered" evidence="1">
    <location>
        <begin position="54"/>
        <end position="97"/>
    </location>
</feature>
<dbReference type="SUPFAM" id="SSF51556">
    <property type="entry name" value="Metallo-dependent hydrolases"/>
    <property type="match status" value="1"/>
</dbReference>
<feature type="compositionally biased region" description="Low complexity" evidence="1">
    <location>
        <begin position="26"/>
        <end position="35"/>
    </location>
</feature>
<reference evidence="3 4" key="1">
    <citation type="submission" date="2019-07" db="EMBL/GenBank/DDBJ databases">
        <title>Cryptosporangium phraense sp. nov., isolated from plant litter.</title>
        <authorList>
            <person name="Suriyachadkun C."/>
        </authorList>
    </citation>
    <scope>NUCLEOTIDE SEQUENCE [LARGE SCALE GENOMIC DNA]</scope>
    <source>
        <strain evidence="3 4">A-T 5661</strain>
    </source>
</reference>
<gene>
    <name evidence="3" type="ORF">FL583_21185</name>
</gene>
<protein>
    <submittedName>
        <fullName evidence="3">Amidohydrolase family protein</fullName>
    </submittedName>
</protein>
<comment type="caution">
    <text evidence="3">The sequence shown here is derived from an EMBL/GenBank/DDBJ whole genome shotgun (WGS) entry which is preliminary data.</text>
</comment>
<dbReference type="InterPro" id="IPR006680">
    <property type="entry name" value="Amidohydro-rel"/>
</dbReference>
<evidence type="ECO:0000256" key="1">
    <source>
        <dbReference type="SAM" id="MobiDB-lite"/>
    </source>
</evidence>
<dbReference type="AlphaFoldDB" id="A0A545ANW0"/>
<sequence>MRRPGREPVPGVRRAAVGRAGRRGPGARTARGGHRGSVAVLGVRVGVARDHAAADHDGRVPGRVHGRREALGRPARGRDRGGAPGRGGPDGGALAGRGRRGLPVGLLSTYPLVDHHCHGVVTRDLDRAGLEALLSEGGAPADGESNFDTPLGLAIRRHCAPLLDLPVHAPVAEYLERRASLGAEEVARRFLGATGTARYLVDTGFNASGLTSPAELAVLGGGSASEIVRLESVAEAVAAAGVEPSEFGDVFRSSLARVVAEVGAVGVKSVAAYRTGFRLDPSPPSPAEVSAAAARWLWSRGAGDGGAAGAGGADGGGAGGAGGGGGGGGEAVGGGGGGWRLAEPVLQRMTLEAAIELGLPIQFHVGFGDSDIRMTEVDPTLLSDWIRRHRVPVMLLHCWPFQRQASFLAHVFPNVYVDVGLALHYVGPRRGVEVLAEVAEVTPFSRLLYSSDAYGAPELYALGAHGFRVALEALLTDRVESGEWSASDADRIGHLIAHGNAERVYRL</sequence>
<feature type="compositionally biased region" description="Basic and acidic residues" evidence="1">
    <location>
        <begin position="67"/>
        <end position="81"/>
    </location>
</feature>
<feature type="compositionally biased region" description="Gly residues" evidence="1">
    <location>
        <begin position="82"/>
        <end position="95"/>
    </location>
</feature>
<evidence type="ECO:0000313" key="3">
    <source>
        <dbReference type="EMBL" id="TQS42960.1"/>
    </source>
</evidence>
<feature type="domain" description="Amidohydrolase-related" evidence="2">
    <location>
        <begin position="271"/>
        <end position="507"/>
    </location>
</feature>
<dbReference type="EMBL" id="VIRS01000015">
    <property type="protein sequence ID" value="TQS42960.1"/>
    <property type="molecule type" value="Genomic_DNA"/>
</dbReference>
<dbReference type="InterPro" id="IPR032466">
    <property type="entry name" value="Metal_Hydrolase"/>
</dbReference>
<proteinExistence type="predicted"/>
<keyword evidence="3" id="KW-0378">Hydrolase</keyword>
<dbReference type="OrthoDB" id="8244441at2"/>
<feature type="compositionally biased region" description="Low complexity" evidence="1">
    <location>
        <begin position="8"/>
        <end position="19"/>
    </location>
</feature>
<dbReference type="GO" id="GO:0016787">
    <property type="term" value="F:hydrolase activity"/>
    <property type="evidence" value="ECO:0007669"/>
    <property type="project" value="UniProtKB-KW"/>
</dbReference>
<evidence type="ECO:0000259" key="2">
    <source>
        <dbReference type="Pfam" id="PF04909"/>
    </source>
</evidence>
<feature type="region of interest" description="Disordered" evidence="1">
    <location>
        <begin position="1"/>
        <end position="35"/>
    </location>
</feature>